<evidence type="ECO:0000313" key="1">
    <source>
        <dbReference type="EMBL" id="PON58098.1"/>
    </source>
</evidence>
<accession>A0A2P5CAM8</accession>
<dbReference type="Proteomes" id="UP000237105">
    <property type="component" value="Unassembled WGS sequence"/>
</dbReference>
<evidence type="ECO:0000313" key="2">
    <source>
        <dbReference type="Proteomes" id="UP000237105"/>
    </source>
</evidence>
<dbReference type="EMBL" id="JXTB01000152">
    <property type="protein sequence ID" value="PON58098.1"/>
    <property type="molecule type" value="Genomic_DNA"/>
</dbReference>
<dbReference type="AlphaFoldDB" id="A0A2P5CAM8"/>
<gene>
    <name evidence="1" type="ORF">PanWU01x14_168680</name>
</gene>
<proteinExistence type="predicted"/>
<keyword evidence="2" id="KW-1185">Reference proteome</keyword>
<protein>
    <submittedName>
        <fullName evidence="1">Uncharacterized protein</fullName>
    </submittedName>
</protein>
<comment type="caution">
    <text evidence="1">The sequence shown here is derived from an EMBL/GenBank/DDBJ whole genome shotgun (WGS) entry which is preliminary data.</text>
</comment>
<reference evidence="2" key="1">
    <citation type="submission" date="2016-06" db="EMBL/GenBank/DDBJ databases">
        <title>Parallel loss of symbiosis genes in relatives of nitrogen-fixing non-legume Parasponia.</title>
        <authorList>
            <person name="Van Velzen R."/>
            <person name="Holmer R."/>
            <person name="Bu F."/>
            <person name="Rutten L."/>
            <person name="Van Zeijl A."/>
            <person name="Liu W."/>
            <person name="Santuari L."/>
            <person name="Cao Q."/>
            <person name="Sharma T."/>
            <person name="Shen D."/>
            <person name="Roswanjaya Y."/>
            <person name="Wardhani T."/>
            <person name="Kalhor M.S."/>
            <person name="Jansen J."/>
            <person name="Van den Hoogen J."/>
            <person name="Gungor B."/>
            <person name="Hartog M."/>
            <person name="Hontelez J."/>
            <person name="Verver J."/>
            <person name="Yang W.-C."/>
            <person name="Schijlen E."/>
            <person name="Repin R."/>
            <person name="Schilthuizen M."/>
            <person name="Schranz E."/>
            <person name="Heidstra R."/>
            <person name="Miyata K."/>
            <person name="Fedorova E."/>
            <person name="Kohlen W."/>
            <person name="Bisseling T."/>
            <person name="Smit S."/>
            <person name="Geurts R."/>
        </authorList>
    </citation>
    <scope>NUCLEOTIDE SEQUENCE [LARGE SCALE GENOMIC DNA]</scope>
    <source>
        <strain evidence="2">cv. WU1-14</strain>
    </source>
</reference>
<sequence>MTISKGLNVILERPLVLKIRATNTIPKLPTILLVGSPIPSYSKCLATFSTHEWLDSMLSLVVSLKCSEVLERLCSRVIDVISATRRAAVAREPKHACWLSSS</sequence>
<name>A0A2P5CAM8_PARAD</name>
<dbReference type="OrthoDB" id="10274235at2759"/>
<organism evidence="1 2">
    <name type="scientific">Parasponia andersonii</name>
    <name type="common">Sponia andersonii</name>
    <dbReference type="NCBI Taxonomy" id="3476"/>
    <lineage>
        <taxon>Eukaryota</taxon>
        <taxon>Viridiplantae</taxon>
        <taxon>Streptophyta</taxon>
        <taxon>Embryophyta</taxon>
        <taxon>Tracheophyta</taxon>
        <taxon>Spermatophyta</taxon>
        <taxon>Magnoliopsida</taxon>
        <taxon>eudicotyledons</taxon>
        <taxon>Gunneridae</taxon>
        <taxon>Pentapetalae</taxon>
        <taxon>rosids</taxon>
        <taxon>fabids</taxon>
        <taxon>Rosales</taxon>
        <taxon>Cannabaceae</taxon>
        <taxon>Parasponia</taxon>
    </lineage>
</organism>